<feature type="transmembrane region" description="Helical" evidence="1">
    <location>
        <begin position="124"/>
        <end position="149"/>
    </location>
</feature>
<reference evidence="2 3" key="1">
    <citation type="submission" date="2023-02" db="EMBL/GenBank/DDBJ databases">
        <title>The predominant lactic acid bacteria and yeasts involved in the spontaneous fermentation of millet during the production of the traditional porridge Hausa koko in Ghana.</title>
        <authorList>
            <person name="Atter A."/>
            <person name="Diaz M."/>
        </authorList>
    </citation>
    <scope>NUCLEOTIDE SEQUENCE [LARGE SCALE GENOMIC DNA]</scope>
    <source>
        <strain evidence="2 3">FI11640</strain>
    </source>
</reference>
<dbReference type="InterPro" id="IPR006938">
    <property type="entry name" value="DUF624"/>
</dbReference>
<feature type="transmembrane region" description="Helical" evidence="1">
    <location>
        <begin position="20"/>
        <end position="46"/>
    </location>
</feature>
<dbReference type="Proteomes" id="UP001330016">
    <property type="component" value="Unassembled WGS sequence"/>
</dbReference>
<keyword evidence="1" id="KW-0812">Transmembrane</keyword>
<sequence length="222" mass="25167">MMQPRGIIKLSLKTGQALILGIKLQALFILFTLLGGVVLGVFPALAACTKIILRRLTHKADTTDSMFGDQRNTFPALYHEFWQFYRQSFWEINGIGYIGALAIAVLVADLIVNQNVIHSPIVQYGLIVLLIMVFTYWLYVFTIYARYALHFWQYFRQALVISVAKFSNTLAIIMGSILATVVLVVFPALTFVALVPLYLTPMIWFSYRSCLHVEAVMTYQPS</sequence>
<keyword evidence="3" id="KW-1185">Reference proteome</keyword>
<evidence type="ECO:0000256" key="1">
    <source>
        <dbReference type="SAM" id="Phobius"/>
    </source>
</evidence>
<feature type="transmembrane region" description="Helical" evidence="1">
    <location>
        <begin position="94"/>
        <end position="112"/>
    </location>
</feature>
<gene>
    <name evidence="2" type="ORF">PS435_12420</name>
</gene>
<feature type="transmembrane region" description="Helical" evidence="1">
    <location>
        <begin position="169"/>
        <end position="199"/>
    </location>
</feature>
<dbReference type="EMBL" id="JAQSGK010000042">
    <property type="protein sequence ID" value="MEE6716658.1"/>
    <property type="molecule type" value="Genomic_DNA"/>
</dbReference>
<comment type="caution">
    <text evidence="2">The sequence shown here is derived from an EMBL/GenBank/DDBJ whole genome shotgun (WGS) entry which is preliminary data.</text>
</comment>
<protein>
    <submittedName>
        <fullName evidence="2">DUF624 domain-containing protein</fullName>
    </submittedName>
</protein>
<dbReference type="Pfam" id="PF04854">
    <property type="entry name" value="DUF624"/>
    <property type="match status" value="1"/>
</dbReference>
<evidence type="ECO:0000313" key="3">
    <source>
        <dbReference type="Proteomes" id="UP001330016"/>
    </source>
</evidence>
<organism evidence="2 3">
    <name type="scientific">Schleiferilactobacillus harbinensis</name>
    <dbReference type="NCBI Taxonomy" id="304207"/>
    <lineage>
        <taxon>Bacteria</taxon>
        <taxon>Bacillati</taxon>
        <taxon>Bacillota</taxon>
        <taxon>Bacilli</taxon>
        <taxon>Lactobacillales</taxon>
        <taxon>Lactobacillaceae</taxon>
        <taxon>Schleiferilactobacillus</taxon>
    </lineage>
</organism>
<accession>A0ABU7T3A2</accession>
<dbReference type="RefSeq" id="WP_331244249.1">
    <property type="nucleotide sequence ID" value="NZ_JAQSGJ010000042.1"/>
</dbReference>
<keyword evidence="1" id="KW-1133">Transmembrane helix</keyword>
<name>A0ABU7T3A2_9LACO</name>
<keyword evidence="1" id="KW-0472">Membrane</keyword>
<evidence type="ECO:0000313" key="2">
    <source>
        <dbReference type="EMBL" id="MEE6716658.1"/>
    </source>
</evidence>
<proteinExistence type="predicted"/>